<feature type="compositionally biased region" description="Basic and acidic residues" evidence="1">
    <location>
        <begin position="293"/>
        <end position="313"/>
    </location>
</feature>
<dbReference type="EMBL" id="CP012333">
    <property type="protein sequence ID" value="AKU93507.1"/>
    <property type="molecule type" value="Genomic_DNA"/>
</dbReference>
<dbReference type="InterPro" id="IPR051207">
    <property type="entry name" value="ComplexI_NDUFA9_subunit"/>
</dbReference>
<protein>
    <submittedName>
        <fullName evidence="3">Putative nucleoside-diphosphate-sugar epimerase</fullName>
    </submittedName>
</protein>
<dbReference type="GO" id="GO:0044877">
    <property type="term" value="F:protein-containing complex binding"/>
    <property type="evidence" value="ECO:0007669"/>
    <property type="project" value="TreeGrafter"/>
</dbReference>
<dbReference type="SUPFAM" id="SSF51735">
    <property type="entry name" value="NAD(P)-binding Rossmann-fold domains"/>
    <property type="match status" value="1"/>
</dbReference>
<dbReference type="Gene3D" id="3.40.50.720">
    <property type="entry name" value="NAD(P)-binding Rossmann-like Domain"/>
    <property type="match status" value="1"/>
</dbReference>
<feature type="region of interest" description="Disordered" evidence="1">
    <location>
        <begin position="293"/>
        <end position="323"/>
    </location>
</feature>
<organism evidence="3 4">
    <name type="scientific">Labilithrix luteola</name>
    <dbReference type="NCBI Taxonomy" id="1391654"/>
    <lineage>
        <taxon>Bacteria</taxon>
        <taxon>Pseudomonadati</taxon>
        <taxon>Myxococcota</taxon>
        <taxon>Polyangia</taxon>
        <taxon>Polyangiales</taxon>
        <taxon>Labilitrichaceae</taxon>
        <taxon>Labilithrix</taxon>
    </lineage>
</organism>
<dbReference type="InterPro" id="IPR001509">
    <property type="entry name" value="Epimerase_deHydtase"/>
</dbReference>
<evidence type="ECO:0000259" key="2">
    <source>
        <dbReference type="Pfam" id="PF01370"/>
    </source>
</evidence>
<dbReference type="KEGG" id="llu:AKJ09_00171"/>
<evidence type="ECO:0000313" key="4">
    <source>
        <dbReference type="Proteomes" id="UP000064967"/>
    </source>
</evidence>
<gene>
    <name evidence="3" type="ORF">AKJ09_00171</name>
</gene>
<dbReference type="InterPro" id="IPR036291">
    <property type="entry name" value="NAD(P)-bd_dom_sf"/>
</dbReference>
<dbReference type="PANTHER" id="PTHR12126:SF11">
    <property type="entry name" value="NADH DEHYDROGENASE [UBIQUINONE] 1 ALPHA SUBCOMPLEX SUBUNIT 9, MITOCHONDRIAL"/>
    <property type="match status" value="1"/>
</dbReference>
<evidence type="ECO:0000256" key="1">
    <source>
        <dbReference type="SAM" id="MobiDB-lite"/>
    </source>
</evidence>
<dbReference type="PANTHER" id="PTHR12126">
    <property type="entry name" value="NADH-UBIQUINONE OXIDOREDUCTASE 39 KDA SUBUNIT-RELATED"/>
    <property type="match status" value="1"/>
</dbReference>
<dbReference type="STRING" id="1391654.AKJ09_00171"/>
<accession>A0A0K1PJ09</accession>
<feature type="domain" description="NAD-dependent epimerase/dehydratase" evidence="2">
    <location>
        <begin position="3"/>
        <end position="117"/>
    </location>
</feature>
<dbReference type="AlphaFoldDB" id="A0A0K1PJ09"/>
<evidence type="ECO:0000313" key="3">
    <source>
        <dbReference type="EMBL" id="AKU93507.1"/>
    </source>
</evidence>
<name>A0A0K1PJ09_9BACT</name>
<dbReference type="Proteomes" id="UP000064967">
    <property type="component" value="Chromosome"/>
</dbReference>
<dbReference type="Pfam" id="PF01370">
    <property type="entry name" value="Epimerase"/>
    <property type="match status" value="1"/>
</dbReference>
<dbReference type="RefSeq" id="WP_169927145.1">
    <property type="nucleotide sequence ID" value="NZ_CP012333.1"/>
</dbReference>
<proteinExistence type="predicted"/>
<sequence length="323" mass="35499">MNVLVLGATGFVGRALVSALVEQGETVRAASRRPRQSTTSNLEWTCCDLRKPETLAEAFDGIDCVYYLVHSMGEVPHESFRAVERESAQNVARAAAQSGCGRIVYLGGVAPRGPASEHLASRLEVGQLLRSGEVPAIELRASMVIGNGSASWRILRDLALRLPVMLLPRWLESKSCPIALPDVVSALLDARRVRLDRSAWYDIPGPDVLCAREMLAIVGQLEGRHIPALRVPFLSPRLSAGWLKLVSGANYGVARELVLGLREDLLPRSAVYWQMTGHPPKWSFRAAAKEALRTEPRDRSARGRIAEREEEIVRSIGRPESQS</sequence>
<keyword evidence="4" id="KW-1185">Reference proteome</keyword>
<reference evidence="3 4" key="1">
    <citation type="submission" date="2015-08" db="EMBL/GenBank/DDBJ databases">
        <authorList>
            <person name="Babu N.S."/>
            <person name="Beckwith C.J."/>
            <person name="Beseler K.G."/>
            <person name="Brison A."/>
            <person name="Carone J.V."/>
            <person name="Caskin T.P."/>
            <person name="Diamond M."/>
            <person name="Durham M.E."/>
            <person name="Foxe J.M."/>
            <person name="Go M."/>
            <person name="Henderson B.A."/>
            <person name="Jones I.B."/>
            <person name="McGettigan J.A."/>
            <person name="Micheletti S.J."/>
            <person name="Nasrallah M.E."/>
            <person name="Ortiz D."/>
            <person name="Piller C.R."/>
            <person name="Privatt S.R."/>
            <person name="Schneider S.L."/>
            <person name="Sharp S."/>
            <person name="Smith T.C."/>
            <person name="Stanton J.D."/>
            <person name="Ullery H.E."/>
            <person name="Wilson R.J."/>
            <person name="Serrano M.G."/>
            <person name="Buck G."/>
            <person name="Lee V."/>
            <person name="Wang Y."/>
            <person name="Carvalho R."/>
            <person name="Voegtly L."/>
            <person name="Shi R."/>
            <person name="Duckworth R."/>
            <person name="Johnson A."/>
            <person name="Loviza R."/>
            <person name="Walstead R."/>
            <person name="Shah Z."/>
            <person name="Kiflezghi M."/>
            <person name="Wade K."/>
            <person name="Ball S.L."/>
            <person name="Bradley K.W."/>
            <person name="Asai D.J."/>
            <person name="Bowman C.A."/>
            <person name="Russell D.A."/>
            <person name="Pope W.H."/>
            <person name="Jacobs-Sera D."/>
            <person name="Hendrix R.W."/>
            <person name="Hatfull G.F."/>
        </authorList>
    </citation>
    <scope>NUCLEOTIDE SEQUENCE [LARGE SCALE GENOMIC DNA]</scope>
    <source>
        <strain evidence="3 4">DSM 27648</strain>
    </source>
</reference>